<dbReference type="CDD" id="cd00064">
    <property type="entry name" value="FU"/>
    <property type="match status" value="1"/>
</dbReference>
<evidence type="ECO:0000256" key="1">
    <source>
        <dbReference type="SAM" id="SignalP"/>
    </source>
</evidence>
<dbReference type="EMBL" id="CAJJDO010000111">
    <property type="protein sequence ID" value="CAD8195902.1"/>
    <property type="molecule type" value="Genomic_DNA"/>
</dbReference>
<feature type="signal peptide" evidence="1">
    <location>
        <begin position="1"/>
        <end position="16"/>
    </location>
</feature>
<evidence type="ECO:0000313" key="3">
    <source>
        <dbReference type="Proteomes" id="UP000689195"/>
    </source>
</evidence>
<keyword evidence="1" id="KW-0732">Signal</keyword>
<sequence length="952" mass="108404">MKTILLVLLSVQILLAQDPWVTHYTAFTSAEINDLDGWVVKKAFKGNTFSKCDKISLVGGYGAFGKGATALKQLTLPPHYKLKINIQLWKIDSWDNEIMFVLVDGFIWQAKWHYSEGANLCGAANDWKEAFYNIEFEVPHNSPTVSIVLTSNLDEDALNESWAFRDFKLSFQRCHPECAVCGDNKPDNCFFWTNVATNWNKQISLEGWTLDGEGKAESNECAGVQLFGGFGKLGRKANLWKRFTNLPPHFQVKVKVQMWKIDSWDNELFLMEIDDQEKFRQAFAYNEGVDLCGVDTGAKQGEGWAEKITILLVLLSVQILLAQDPWVTHYTAFTSAEINDLDGWVVKKAFKGNTFSKCDKISLVGGYGAFGKGATALKQLTLPPHYKLKINIQLWKIDSWDNEIMFVLVDGFIWQAKWHYSEGANLCGAANDWKEAFYNIEFEVPHNSPTVSIVLTSNLDEDALNESWAFRDFKLSFQRCHPECAVCGDNKPDNCFFWTNVATNWNKQISLEGWTLDGEGKAESNECAGVQLFGGFGKLGRKANLWKRFTNLPPHFQVKVKVQMWKIDSWDNELFLMEIDDQEKFRQAFAYNEGVDLCGVDTGAKQGEGWAEKIVNIEINVPHKFPEVKVLMKSTLDEPPENESWGVRDFQLFAAQCFKGCTGCTGPAKSDCTSCGQGFDLVNGECKEGIKWMTLNRFFFNDEQDFQGLQDWTPSNVFQNQNPFSTCGEKKLFGGYQRFGAKAKAERNFNLPKHSRLRIQFQFWKIDSWDDEKFQVFVDGKVVFERSFGFSTPGQAKICGAPQSTWMTYFFNVDVIIEHTNPTANIVLSSTLDQGANDESWGFREFQLLYELKEDCVELYTECGFKGTKYEICRDTPSLAREKISQVKSIKIPPGVVVQGFDEEVYKGKTVKFSQSQDCLEEIQFSFIQKKFEIIQADDSVLAANLRRIRFD</sequence>
<proteinExistence type="predicted"/>
<evidence type="ECO:0000313" key="2">
    <source>
        <dbReference type="EMBL" id="CAD8195902.1"/>
    </source>
</evidence>
<dbReference type="PANTHER" id="PTHR39767:SF2">
    <property type="entry name" value="CHROMOSOME UNDETERMINED SCAFFOLD_1, WHOLE GENOME SHOTGUN SEQUENCE"/>
    <property type="match status" value="1"/>
</dbReference>
<organism evidence="2 3">
    <name type="scientific">Paramecium pentaurelia</name>
    <dbReference type="NCBI Taxonomy" id="43138"/>
    <lineage>
        <taxon>Eukaryota</taxon>
        <taxon>Sar</taxon>
        <taxon>Alveolata</taxon>
        <taxon>Ciliophora</taxon>
        <taxon>Intramacronucleata</taxon>
        <taxon>Oligohymenophorea</taxon>
        <taxon>Peniculida</taxon>
        <taxon>Parameciidae</taxon>
        <taxon>Paramecium</taxon>
    </lineage>
</organism>
<feature type="chain" id="PRO_5035800478" evidence="1">
    <location>
        <begin position="17"/>
        <end position="952"/>
    </location>
</feature>
<keyword evidence="3" id="KW-1185">Reference proteome</keyword>
<name>A0A8S1X4D8_9CILI</name>
<reference evidence="2" key="1">
    <citation type="submission" date="2021-01" db="EMBL/GenBank/DDBJ databases">
        <authorList>
            <consortium name="Genoscope - CEA"/>
            <person name="William W."/>
        </authorList>
    </citation>
    <scope>NUCLEOTIDE SEQUENCE</scope>
</reference>
<dbReference type="Proteomes" id="UP000689195">
    <property type="component" value="Unassembled WGS sequence"/>
</dbReference>
<dbReference type="InterPro" id="IPR006212">
    <property type="entry name" value="Furin_repeat"/>
</dbReference>
<dbReference type="OrthoDB" id="282545at2759"/>
<accession>A0A8S1X4D8</accession>
<protein>
    <submittedName>
        <fullName evidence="2">Uncharacterized protein</fullName>
    </submittedName>
</protein>
<dbReference type="AlphaFoldDB" id="A0A8S1X4D8"/>
<gene>
    <name evidence="2" type="ORF">PPENT_87.1.T1110021</name>
</gene>
<dbReference type="PANTHER" id="PTHR39767">
    <property type="entry name" value="CALCIUM/CALMODULIN-BINDING MEMBRANE PROTEIN PCM4-RELATED"/>
    <property type="match status" value="1"/>
</dbReference>
<comment type="caution">
    <text evidence="2">The sequence shown here is derived from an EMBL/GenBank/DDBJ whole genome shotgun (WGS) entry which is preliminary data.</text>
</comment>